<name>A0AAV1RB36_9ROSI</name>
<accession>A0AAV1RB36</accession>
<sequence>MHCFRVKRGTFGPEFSPLHSNTDQNMRGVKSTSLMTNTEANMLAVQTPAFFLKRKRHVRSAFARAEQHGYDGGTGTTPLCADGLHERKPSLVMPHKVACLFAAMGFNTRTKAMTNATMASFFRILELRAPRDVKLTVIDPIGGAGRCIPNCRPTCEIPPEMTPENKVNNNVRM</sequence>
<dbReference type="EMBL" id="CAWUPB010000913">
    <property type="protein sequence ID" value="CAK7329739.1"/>
    <property type="molecule type" value="Genomic_DNA"/>
</dbReference>
<protein>
    <submittedName>
        <fullName evidence="1">Uncharacterized protein</fullName>
    </submittedName>
</protein>
<proteinExistence type="predicted"/>
<dbReference type="Proteomes" id="UP001314170">
    <property type="component" value="Unassembled WGS sequence"/>
</dbReference>
<dbReference type="AlphaFoldDB" id="A0AAV1RB36"/>
<organism evidence="1 2">
    <name type="scientific">Dovyalis caffra</name>
    <dbReference type="NCBI Taxonomy" id="77055"/>
    <lineage>
        <taxon>Eukaryota</taxon>
        <taxon>Viridiplantae</taxon>
        <taxon>Streptophyta</taxon>
        <taxon>Embryophyta</taxon>
        <taxon>Tracheophyta</taxon>
        <taxon>Spermatophyta</taxon>
        <taxon>Magnoliopsida</taxon>
        <taxon>eudicotyledons</taxon>
        <taxon>Gunneridae</taxon>
        <taxon>Pentapetalae</taxon>
        <taxon>rosids</taxon>
        <taxon>fabids</taxon>
        <taxon>Malpighiales</taxon>
        <taxon>Salicaceae</taxon>
        <taxon>Flacourtieae</taxon>
        <taxon>Dovyalis</taxon>
    </lineage>
</organism>
<comment type="caution">
    <text evidence="1">The sequence shown here is derived from an EMBL/GenBank/DDBJ whole genome shotgun (WGS) entry which is preliminary data.</text>
</comment>
<evidence type="ECO:0000313" key="2">
    <source>
        <dbReference type="Proteomes" id="UP001314170"/>
    </source>
</evidence>
<evidence type="ECO:0000313" key="1">
    <source>
        <dbReference type="EMBL" id="CAK7329739.1"/>
    </source>
</evidence>
<gene>
    <name evidence="1" type="ORF">DCAF_LOCUS7496</name>
</gene>
<reference evidence="1 2" key="1">
    <citation type="submission" date="2024-01" db="EMBL/GenBank/DDBJ databases">
        <authorList>
            <person name="Waweru B."/>
        </authorList>
    </citation>
    <scope>NUCLEOTIDE SEQUENCE [LARGE SCALE GENOMIC DNA]</scope>
</reference>
<keyword evidence="2" id="KW-1185">Reference proteome</keyword>